<name>A0A9P6CKV0_9AGAR</name>
<evidence type="ECO:0000313" key="1">
    <source>
        <dbReference type="EMBL" id="KAF9464229.1"/>
    </source>
</evidence>
<dbReference type="EMBL" id="MU150255">
    <property type="protein sequence ID" value="KAF9464229.1"/>
    <property type="molecule type" value="Genomic_DNA"/>
</dbReference>
<comment type="caution">
    <text evidence="1">The sequence shown here is derived from an EMBL/GenBank/DDBJ whole genome shotgun (WGS) entry which is preliminary data.</text>
</comment>
<dbReference type="Proteomes" id="UP000807353">
    <property type="component" value="Unassembled WGS sequence"/>
</dbReference>
<accession>A0A9P6CKV0</accession>
<feature type="non-terminal residue" evidence="1">
    <location>
        <position position="1"/>
    </location>
</feature>
<proteinExistence type="predicted"/>
<reference evidence="1" key="1">
    <citation type="submission" date="2020-11" db="EMBL/GenBank/DDBJ databases">
        <authorList>
            <consortium name="DOE Joint Genome Institute"/>
            <person name="Ahrendt S."/>
            <person name="Riley R."/>
            <person name="Andreopoulos W."/>
            <person name="Labutti K."/>
            <person name="Pangilinan J."/>
            <person name="Ruiz-Duenas F.J."/>
            <person name="Barrasa J.M."/>
            <person name="Sanchez-Garcia M."/>
            <person name="Camarero S."/>
            <person name="Miyauchi S."/>
            <person name="Serrano A."/>
            <person name="Linde D."/>
            <person name="Babiker R."/>
            <person name="Drula E."/>
            <person name="Ayuso-Fernandez I."/>
            <person name="Pacheco R."/>
            <person name="Padilla G."/>
            <person name="Ferreira P."/>
            <person name="Barriuso J."/>
            <person name="Kellner H."/>
            <person name="Castanera R."/>
            <person name="Alfaro M."/>
            <person name="Ramirez L."/>
            <person name="Pisabarro A.G."/>
            <person name="Kuo A."/>
            <person name="Tritt A."/>
            <person name="Lipzen A."/>
            <person name="He G."/>
            <person name="Yan M."/>
            <person name="Ng V."/>
            <person name="Cullen D."/>
            <person name="Martin F."/>
            <person name="Rosso M.-N."/>
            <person name="Henrissat B."/>
            <person name="Hibbett D."/>
            <person name="Martinez A.T."/>
            <person name="Grigoriev I.V."/>
        </authorList>
    </citation>
    <scope>NUCLEOTIDE SEQUENCE</scope>
    <source>
        <strain evidence="1">CBS 247.69</strain>
    </source>
</reference>
<sequence>LKPAVISWITALFENPNPPLEPTTKSDRGFEHNATGRLLCPIDYNWDEIAVQQCIRDGHPNFSVTGDGWPSFLYPHAKGDVNDVEKGLLKSALLVKTYKFIFTSPTSAQDIDCELDAETQTPRSHKRARKHKAPTRGHIANILKMKAVTPRSIAYVAVQLRFALSNASSWSVDDGCFNYITFYNNITDFFEEAVGPAAKARAQALLTWWSRCVCTASLKFPF</sequence>
<dbReference type="Pfam" id="PF20414">
    <property type="entry name" value="DUF6698"/>
    <property type="match status" value="1"/>
</dbReference>
<protein>
    <submittedName>
        <fullName evidence="1">Uncharacterized protein</fullName>
    </submittedName>
</protein>
<keyword evidence="2" id="KW-1185">Reference proteome</keyword>
<gene>
    <name evidence="1" type="ORF">BDZ94DRAFT_1162369</name>
</gene>
<dbReference type="AlphaFoldDB" id="A0A9P6CKV0"/>
<dbReference type="InterPro" id="IPR046521">
    <property type="entry name" value="DUF6698"/>
</dbReference>
<dbReference type="OrthoDB" id="2662502at2759"/>
<evidence type="ECO:0000313" key="2">
    <source>
        <dbReference type="Proteomes" id="UP000807353"/>
    </source>
</evidence>
<organism evidence="1 2">
    <name type="scientific">Collybia nuda</name>
    <dbReference type="NCBI Taxonomy" id="64659"/>
    <lineage>
        <taxon>Eukaryota</taxon>
        <taxon>Fungi</taxon>
        <taxon>Dikarya</taxon>
        <taxon>Basidiomycota</taxon>
        <taxon>Agaricomycotina</taxon>
        <taxon>Agaricomycetes</taxon>
        <taxon>Agaricomycetidae</taxon>
        <taxon>Agaricales</taxon>
        <taxon>Tricholomatineae</taxon>
        <taxon>Clitocybaceae</taxon>
        <taxon>Collybia</taxon>
    </lineage>
</organism>